<dbReference type="InterPro" id="IPR019546">
    <property type="entry name" value="TAT_signal_bac_arc"/>
</dbReference>
<dbReference type="NCBIfam" id="TIGR01409">
    <property type="entry name" value="TAT_signal_seq"/>
    <property type="match status" value="1"/>
</dbReference>
<evidence type="ECO:0008006" key="4">
    <source>
        <dbReference type="Google" id="ProtNLM"/>
    </source>
</evidence>
<sequence>MTNHEGGIDRRGFLRLAGLAGAGLFVANIPPFFEPNQARAAAVISSQTRAIDRVLSEIEASGIVLPSFLPLSEVQVPGWERVGPDPGKLNQDQWFPFAELNGQRVLHAPGGFLDKIGRIGNRHGLQLDPRGHEEQYAYNSLLLGGVGWRGHCHALSNMMAYQEPLIISAGDSFEYEGEIIDIDTIIEGYAAKHASDATVIFQNDQAGISNVLRAAIIKRWTPVASCPDPGRENEDWLYAIKEIRTDLRAVVGYNFGVRKIFPIEQIKFIYFPGYYDPNNPESVKSMDYVARRRTAGYINWQLDHNLLSHAVLNIPLDQPLPS</sequence>
<accession>A0A1F5IRV6</accession>
<feature type="transmembrane region" description="Helical" evidence="1">
    <location>
        <begin position="12"/>
        <end position="33"/>
    </location>
</feature>
<evidence type="ECO:0000313" key="3">
    <source>
        <dbReference type="Proteomes" id="UP000176336"/>
    </source>
</evidence>
<reference evidence="2 3" key="1">
    <citation type="journal article" date="2016" name="Nat. Commun.">
        <title>Thousands of microbial genomes shed light on interconnected biogeochemical processes in an aquifer system.</title>
        <authorList>
            <person name="Anantharaman K."/>
            <person name="Brown C.T."/>
            <person name="Hug L.A."/>
            <person name="Sharon I."/>
            <person name="Castelle C.J."/>
            <person name="Probst A.J."/>
            <person name="Thomas B.C."/>
            <person name="Singh A."/>
            <person name="Wilkins M.J."/>
            <person name="Karaoz U."/>
            <person name="Brodie E.L."/>
            <person name="Williams K.H."/>
            <person name="Hubbard S.S."/>
            <person name="Banfield J.F."/>
        </authorList>
    </citation>
    <scope>NUCLEOTIDE SEQUENCE [LARGE SCALE GENOMIC DNA]</scope>
</reference>
<keyword evidence="1" id="KW-1133">Transmembrane helix</keyword>
<dbReference type="EMBL" id="MFCR01000005">
    <property type="protein sequence ID" value="OGE19121.1"/>
    <property type="molecule type" value="Genomic_DNA"/>
</dbReference>
<name>A0A1F5IRV6_9BACT</name>
<protein>
    <recommendedName>
        <fullName evidence="4">Twin-arginine translocation signal domain-containing protein</fullName>
    </recommendedName>
</protein>
<comment type="caution">
    <text evidence="2">The sequence shown here is derived from an EMBL/GenBank/DDBJ whole genome shotgun (WGS) entry which is preliminary data.</text>
</comment>
<evidence type="ECO:0000256" key="1">
    <source>
        <dbReference type="SAM" id="Phobius"/>
    </source>
</evidence>
<dbReference type="AlphaFoldDB" id="A0A1F5IRV6"/>
<dbReference type="InterPro" id="IPR006311">
    <property type="entry name" value="TAT_signal"/>
</dbReference>
<proteinExistence type="predicted"/>
<dbReference type="PROSITE" id="PS51318">
    <property type="entry name" value="TAT"/>
    <property type="match status" value="1"/>
</dbReference>
<keyword evidence="1" id="KW-0812">Transmembrane</keyword>
<organism evidence="2 3">
    <name type="scientific">Candidatus Daviesbacteria bacterium RIFCSPHIGHO2_01_FULL_41_23</name>
    <dbReference type="NCBI Taxonomy" id="1797764"/>
    <lineage>
        <taxon>Bacteria</taxon>
        <taxon>Candidatus Daviesiibacteriota</taxon>
    </lineage>
</organism>
<keyword evidence="1" id="KW-0472">Membrane</keyword>
<evidence type="ECO:0000313" key="2">
    <source>
        <dbReference type="EMBL" id="OGE19121.1"/>
    </source>
</evidence>
<dbReference type="Proteomes" id="UP000176336">
    <property type="component" value="Unassembled WGS sequence"/>
</dbReference>
<gene>
    <name evidence="2" type="ORF">A2871_01355</name>
</gene>